<dbReference type="STRING" id="1123291.SAMN04490355_1008106"/>
<evidence type="ECO:0000313" key="10">
    <source>
        <dbReference type="Proteomes" id="UP000199520"/>
    </source>
</evidence>
<dbReference type="SMART" id="SM00382">
    <property type="entry name" value="AAA"/>
    <property type="match status" value="1"/>
</dbReference>
<keyword evidence="4" id="KW-1003">Cell membrane</keyword>
<gene>
    <name evidence="9" type="ORF">SAMN04490355_1008106</name>
</gene>
<dbReference type="OrthoDB" id="9806285at2"/>
<dbReference type="SUPFAM" id="SSF52540">
    <property type="entry name" value="P-loop containing nucleoside triphosphate hydrolases"/>
    <property type="match status" value="1"/>
</dbReference>
<dbReference type="AlphaFoldDB" id="A0A1I4IJM0"/>
<dbReference type="Proteomes" id="UP000199520">
    <property type="component" value="Unassembled WGS sequence"/>
</dbReference>
<dbReference type="CDD" id="cd03257">
    <property type="entry name" value="ABC_NikE_OppD_transporters"/>
    <property type="match status" value="1"/>
</dbReference>
<sequence length="262" mass="28895">MLLEVSELSVSYGEREIVRNVNLSLNEGEVLAIVGESGSGKTTVIRAILGCLPHEGRVSGGKILFEEKNLLENTTVEWCRLCGTKATMVFQDSGSILDPIRRIGSQFIEYIREHSPMTQKEAAKAAEDMLRKMHLPNTENIMKSYPFELSGGMRQRVGVAMAMVFKPRLLLADEPTSALDVTTQAQVVKEMMEICQQDKTAIIIVTHNIGVAAYMSDKLIVMQAGEIVECGRTDDIIAWPQSVYTKELLDAVPQVGGKSYVS</sequence>
<comment type="similarity">
    <text evidence="2">Belongs to the ABC transporter superfamily.</text>
</comment>
<dbReference type="PROSITE" id="PS00211">
    <property type="entry name" value="ABC_TRANSPORTER_1"/>
    <property type="match status" value="1"/>
</dbReference>
<dbReference type="RefSeq" id="WP_090933955.1">
    <property type="nucleotide sequence ID" value="NZ_FOTS01000008.1"/>
</dbReference>
<dbReference type="InterPro" id="IPR003439">
    <property type="entry name" value="ABC_transporter-like_ATP-bd"/>
</dbReference>
<keyword evidence="6 9" id="KW-0067">ATP-binding</keyword>
<reference evidence="10" key="1">
    <citation type="submission" date="2016-10" db="EMBL/GenBank/DDBJ databases">
        <authorList>
            <person name="Varghese N."/>
            <person name="Submissions S."/>
        </authorList>
    </citation>
    <scope>NUCLEOTIDE SEQUENCE [LARGE SCALE GENOMIC DNA]</scope>
    <source>
        <strain evidence="10">DSM 13327</strain>
    </source>
</reference>
<dbReference type="PANTHER" id="PTHR43297">
    <property type="entry name" value="OLIGOPEPTIDE TRANSPORT ATP-BINDING PROTEIN APPD"/>
    <property type="match status" value="1"/>
</dbReference>
<dbReference type="PANTHER" id="PTHR43297:SF2">
    <property type="entry name" value="DIPEPTIDE TRANSPORT ATP-BINDING PROTEIN DPPD"/>
    <property type="match status" value="1"/>
</dbReference>
<evidence type="ECO:0000256" key="1">
    <source>
        <dbReference type="ARBA" id="ARBA00004202"/>
    </source>
</evidence>
<dbReference type="InterPro" id="IPR027417">
    <property type="entry name" value="P-loop_NTPase"/>
</dbReference>
<organism evidence="9 10">
    <name type="scientific">Pelosinus propionicus DSM 13327</name>
    <dbReference type="NCBI Taxonomy" id="1123291"/>
    <lineage>
        <taxon>Bacteria</taxon>
        <taxon>Bacillati</taxon>
        <taxon>Bacillota</taxon>
        <taxon>Negativicutes</taxon>
        <taxon>Selenomonadales</taxon>
        <taxon>Sporomusaceae</taxon>
        <taxon>Pelosinus</taxon>
    </lineage>
</organism>
<evidence type="ECO:0000256" key="3">
    <source>
        <dbReference type="ARBA" id="ARBA00022448"/>
    </source>
</evidence>
<feature type="domain" description="ABC transporter" evidence="8">
    <location>
        <begin position="3"/>
        <end position="249"/>
    </location>
</feature>
<evidence type="ECO:0000256" key="5">
    <source>
        <dbReference type="ARBA" id="ARBA00022741"/>
    </source>
</evidence>
<evidence type="ECO:0000256" key="6">
    <source>
        <dbReference type="ARBA" id="ARBA00022840"/>
    </source>
</evidence>
<dbReference type="Gene3D" id="3.40.50.300">
    <property type="entry name" value="P-loop containing nucleotide triphosphate hydrolases"/>
    <property type="match status" value="1"/>
</dbReference>
<accession>A0A1I4IJM0</accession>
<keyword evidence="3" id="KW-0813">Transport</keyword>
<keyword evidence="7" id="KW-0472">Membrane</keyword>
<dbReference type="GO" id="GO:0005886">
    <property type="term" value="C:plasma membrane"/>
    <property type="evidence" value="ECO:0007669"/>
    <property type="project" value="UniProtKB-SubCell"/>
</dbReference>
<protein>
    <submittedName>
        <fullName evidence="9">Peptide/nickel transport system ATP-binding protein</fullName>
    </submittedName>
</protein>
<evidence type="ECO:0000259" key="8">
    <source>
        <dbReference type="PROSITE" id="PS50893"/>
    </source>
</evidence>
<dbReference type="EMBL" id="FOTS01000008">
    <property type="protein sequence ID" value="SFL54562.1"/>
    <property type="molecule type" value="Genomic_DNA"/>
</dbReference>
<dbReference type="GO" id="GO:0005524">
    <property type="term" value="F:ATP binding"/>
    <property type="evidence" value="ECO:0007669"/>
    <property type="project" value="UniProtKB-KW"/>
</dbReference>
<dbReference type="InterPro" id="IPR003593">
    <property type="entry name" value="AAA+_ATPase"/>
</dbReference>
<evidence type="ECO:0000256" key="7">
    <source>
        <dbReference type="ARBA" id="ARBA00023136"/>
    </source>
</evidence>
<dbReference type="InterPro" id="IPR050388">
    <property type="entry name" value="ABC_Ni/Peptide_Import"/>
</dbReference>
<evidence type="ECO:0000256" key="2">
    <source>
        <dbReference type="ARBA" id="ARBA00005417"/>
    </source>
</evidence>
<keyword evidence="10" id="KW-1185">Reference proteome</keyword>
<evidence type="ECO:0000256" key="4">
    <source>
        <dbReference type="ARBA" id="ARBA00022475"/>
    </source>
</evidence>
<dbReference type="GO" id="GO:0016887">
    <property type="term" value="F:ATP hydrolysis activity"/>
    <property type="evidence" value="ECO:0007669"/>
    <property type="project" value="InterPro"/>
</dbReference>
<dbReference type="Pfam" id="PF00005">
    <property type="entry name" value="ABC_tran"/>
    <property type="match status" value="1"/>
</dbReference>
<dbReference type="PROSITE" id="PS50893">
    <property type="entry name" value="ABC_TRANSPORTER_2"/>
    <property type="match status" value="1"/>
</dbReference>
<evidence type="ECO:0000313" key="9">
    <source>
        <dbReference type="EMBL" id="SFL54562.1"/>
    </source>
</evidence>
<name>A0A1I4IJM0_9FIRM</name>
<comment type="subcellular location">
    <subcellularLocation>
        <location evidence="1">Cell membrane</location>
        <topology evidence="1">Peripheral membrane protein</topology>
    </subcellularLocation>
</comment>
<dbReference type="InterPro" id="IPR017871">
    <property type="entry name" value="ABC_transporter-like_CS"/>
</dbReference>
<keyword evidence="5" id="KW-0547">Nucleotide-binding</keyword>
<proteinExistence type="inferred from homology"/>